<gene>
    <name evidence="5" type="ORF">WKW80_00520</name>
</gene>
<name>A0ABU8VRV0_9BURK</name>
<dbReference type="Pfam" id="PF00501">
    <property type="entry name" value="AMP-binding"/>
    <property type="match status" value="1"/>
</dbReference>
<dbReference type="PROSITE" id="PS00455">
    <property type="entry name" value="AMP_BINDING"/>
    <property type="match status" value="1"/>
</dbReference>
<dbReference type="InterPro" id="IPR009081">
    <property type="entry name" value="PP-bd_ACP"/>
</dbReference>
<evidence type="ECO:0000259" key="4">
    <source>
        <dbReference type="PROSITE" id="PS50075"/>
    </source>
</evidence>
<dbReference type="Proteomes" id="UP001363010">
    <property type="component" value="Unassembled WGS sequence"/>
</dbReference>
<dbReference type="CDD" id="cd12116">
    <property type="entry name" value="A_NRPS_Ta1_like"/>
    <property type="match status" value="1"/>
</dbReference>
<keyword evidence="3" id="KW-0597">Phosphoprotein</keyword>
<dbReference type="InterPro" id="IPR020845">
    <property type="entry name" value="AMP-binding_CS"/>
</dbReference>
<dbReference type="PROSITE" id="PS00012">
    <property type="entry name" value="PHOSPHOPANTETHEINE"/>
    <property type="match status" value="1"/>
</dbReference>
<organism evidence="5 6">
    <name type="scientific">Variovorax humicola</name>
    <dbReference type="NCBI Taxonomy" id="1769758"/>
    <lineage>
        <taxon>Bacteria</taxon>
        <taxon>Pseudomonadati</taxon>
        <taxon>Pseudomonadota</taxon>
        <taxon>Betaproteobacteria</taxon>
        <taxon>Burkholderiales</taxon>
        <taxon>Comamonadaceae</taxon>
        <taxon>Variovorax</taxon>
    </lineage>
</organism>
<keyword evidence="2" id="KW-0596">Phosphopantetheine</keyword>
<proteinExistence type="predicted"/>
<dbReference type="CDD" id="cd19531">
    <property type="entry name" value="LCL_NRPS-like"/>
    <property type="match status" value="1"/>
</dbReference>
<protein>
    <submittedName>
        <fullName evidence="5">Amino acid adenylation domain-containing protein</fullName>
    </submittedName>
</protein>
<dbReference type="InterPro" id="IPR006162">
    <property type="entry name" value="Ppantetheine_attach_site"/>
</dbReference>
<dbReference type="SUPFAM" id="SSF56801">
    <property type="entry name" value="Acetyl-CoA synthetase-like"/>
    <property type="match status" value="1"/>
</dbReference>
<evidence type="ECO:0000256" key="1">
    <source>
        <dbReference type="ARBA" id="ARBA00001957"/>
    </source>
</evidence>
<dbReference type="Gene3D" id="1.10.1200.10">
    <property type="entry name" value="ACP-like"/>
    <property type="match status" value="1"/>
</dbReference>
<evidence type="ECO:0000256" key="3">
    <source>
        <dbReference type="ARBA" id="ARBA00022553"/>
    </source>
</evidence>
<evidence type="ECO:0000256" key="2">
    <source>
        <dbReference type="ARBA" id="ARBA00022450"/>
    </source>
</evidence>
<dbReference type="Pfam" id="PF00668">
    <property type="entry name" value="Condensation"/>
    <property type="match status" value="1"/>
</dbReference>
<accession>A0ABU8VRV0</accession>
<dbReference type="PANTHER" id="PTHR45527">
    <property type="entry name" value="NONRIBOSOMAL PEPTIDE SYNTHETASE"/>
    <property type="match status" value="1"/>
</dbReference>
<dbReference type="InterPro" id="IPR000873">
    <property type="entry name" value="AMP-dep_synth/lig_dom"/>
</dbReference>
<dbReference type="RefSeq" id="WP_340361577.1">
    <property type="nucleotide sequence ID" value="NZ_JBBKZV010000001.1"/>
</dbReference>
<evidence type="ECO:0000313" key="5">
    <source>
        <dbReference type="EMBL" id="MEJ8820516.1"/>
    </source>
</evidence>
<dbReference type="PROSITE" id="PS50075">
    <property type="entry name" value="CARRIER"/>
    <property type="match status" value="1"/>
</dbReference>
<evidence type="ECO:0000313" key="6">
    <source>
        <dbReference type="Proteomes" id="UP001363010"/>
    </source>
</evidence>
<dbReference type="Pfam" id="PF00550">
    <property type="entry name" value="PP-binding"/>
    <property type="match status" value="1"/>
</dbReference>
<dbReference type="NCBIfam" id="TIGR01733">
    <property type="entry name" value="AA-adenyl-dom"/>
    <property type="match status" value="1"/>
</dbReference>
<dbReference type="Gene3D" id="3.30.559.10">
    <property type="entry name" value="Chloramphenicol acetyltransferase-like domain"/>
    <property type="match status" value="1"/>
</dbReference>
<dbReference type="Pfam" id="PF13193">
    <property type="entry name" value="AMP-binding_C"/>
    <property type="match status" value="1"/>
</dbReference>
<dbReference type="EMBL" id="JBBKZV010000001">
    <property type="protein sequence ID" value="MEJ8820516.1"/>
    <property type="molecule type" value="Genomic_DNA"/>
</dbReference>
<dbReference type="SUPFAM" id="SSF47336">
    <property type="entry name" value="ACP-like"/>
    <property type="match status" value="1"/>
</dbReference>
<reference evidence="5 6" key="1">
    <citation type="submission" date="2024-03" db="EMBL/GenBank/DDBJ databases">
        <title>Novel species of the genus Variovorax.</title>
        <authorList>
            <person name="Liu Q."/>
            <person name="Xin Y.-H."/>
        </authorList>
    </citation>
    <scope>NUCLEOTIDE SEQUENCE [LARGE SCALE GENOMIC DNA]</scope>
    <source>
        <strain evidence="5 6">KACC 18501</strain>
    </source>
</reference>
<dbReference type="Gene3D" id="3.40.50.980">
    <property type="match status" value="2"/>
</dbReference>
<dbReference type="Gene3D" id="3.30.559.30">
    <property type="entry name" value="Nonribosomal peptide synthetase, condensation domain"/>
    <property type="match status" value="1"/>
</dbReference>
<dbReference type="InterPro" id="IPR010071">
    <property type="entry name" value="AA_adenyl_dom"/>
</dbReference>
<dbReference type="InterPro" id="IPR025110">
    <property type="entry name" value="AMP-bd_C"/>
</dbReference>
<dbReference type="SUPFAM" id="SSF52777">
    <property type="entry name" value="CoA-dependent acyltransferases"/>
    <property type="match status" value="2"/>
</dbReference>
<dbReference type="PRINTS" id="PR00154">
    <property type="entry name" value="AMPBINDING"/>
</dbReference>
<dbReference type="InterPro" id="IPR001242">
    <property type="entry name" value="Condensation_dom"/>
</dbReference>
<sequence>MFPTPKCPASTCCFSPPGSRGMHALANMTDYDPFGTVEIERVVATTEGQREIWLASKIEAQASLAYNLSWSLRAEGLFDASVLEAALSDLLVRHEALRSTIGPEGTDLWVATAQPFTLARTDLSALPANEALGALQERRGAAVNQPFDLEKGPLIRAELVTLDAVRSELIMSAHHTICDGWSISLLVRDVLRLYRARVQGRSVTPLPVARYGDFAIWLNEPEAVARRHADEKFWLGMYADTVPALELPLDHPRGAGPRDYASRREDLALGETLSATLRQFSAEQGVSLFSVLFSGFATLMSRLSGAQDLVVGVPLAAQSVEDFAGVVGHCANMLPVRVKIDPAQPANEFARAVGSTILDACEHPLCSFGSLLKPLRIQREAGRLPFVSVVFNMSTNVDDKELSDPALKVHMALNPRQFENFELFCNVTQMGKSLVLECQYSTALFDGGTVRRWLGMLELLLRNAVQTPDVAVGHLGMMSEAELGLLRARQPAATPLQGAPLMHAGFAAQAAAQPARAALRLGSTHLSYAELDAQSNRLARTLRARGVGRGQLVGLCLSRGTEMVIALLAVLKAGAAYVPLDPDFPQARLDYYAQDAALSALLTRSDVDAAPRRWRADAAARVIELDTDPGWQRASDASLGASDMDAQGEDAAYVIYTSGSTGKPKGVAVPHGAVANFLQSMRREPGMTPDDKLLAVTTLSFDIAVLELMLPLTVGAEVIIAPREVSLIGSDLIDLLRESGANVMQATPGTWRLLIDAGWVGQAGFKALVGGESLPPDLARDMCRLTGEVWNMYGPTETTIWSTLHHVDASRIDSGGVSIGKPIDNTTVWILDERLQPVPVGVRGEICIGGKGVALGYLNRPELTAERFVMADVEGQRTRLYRTGDLGRWRGDGLLEHLGRMDFQVKVRGYRIELGEIEARCNETPGVARSVVVTREDRPGDVRLVAYVAMTPGATFDRTVLGGHLRASLPQYMVPQHVVELDALPLLPNGKVDRKALPAPRAKAAKVEPEDAAIAKAGSAEAATAPQPMLLLPEQAQLAQIWASTLGIDVNDIRATDNLFDLGGDSMQAMRIIQQAESMFGFRVEPRRYVFENLGQLATPRPGASADAIQRTQAEQPAKRGLLGRVLNWGRRA</sequence>
<dbReference type="InterPro" id="IPR023213">
    <property type="entry name" value="CAT-like_dom_sf"/>
</dbReference>
<keyword evidence="6" id="KW-1185">Reference proteome</keyword>
<dbReference type="PANTHER" id="PTHR45527:SF1">
    <property type="entry name" value="FATTY ACID SYNTHASE"/>
    <property type="match status" value="1"/>
</dbReference>
<comment type="cofactor">
    <cofactor evidence="1">
        <name>pantetheine 4'-phosphate</name>
        <dbReference type="ChEBI" id="CHEBI:47942"/>
    </cofactor>
</comment>
<dbReference type="InterPro" id="IPR045851">
    <property type="entry name" value="AMP-bd_C_sf"/>
</dbReference>
<dbReference type="Gene3D" id="3.30.300.30">
    <property type="match status" value="1"/>
</dbReference>
<dbReference type="Gene3D" id="2.30.38.10">
    <property type="entry name" value="Luciferase, Domain 3"/>
    <property type="match status" value="1"/>
</dbReference>
<dbReference type="InterPro" id="IPR020459">
    <property type="entry name" value="AMP-binding"/>
</dbReference>
<feature type="domain" description="Carrier" evidence="4">
    <location>
        <begin position="1029"/>
        <end position="1113"/>
    </location>
</feature>
<comment type="caution">
    <text evidence="5">The sequence shown here is derived from an EMBL/GenBank/DDBJ whole genome shotgun (WGS) entry which is preliminary data.</text>
</comment>
<dbReference type="InterPro" id="IPR036736">
    <property type="entry name" value="ACP-like_sf"/>
</dbReference>